<dbReference type="EMBL" id="CP147251">
    <property type="protein sequence ID" value="WYJ75519.1"/>
    <property type="molecule type" value="Genomic_DNA"/>
</dbReference>
<dbReference type="RefSeq" id="WP_207871699.1">
    <property type="nucleotide sequence ID" value="NZ_CP147251.1"/>
</dbReference>
<evidence type="ECO:0000313" key="2">
    <source>
        <dbReference type="Proteomes" id="UP000664701"/>
    </source>
</evidence>
<reference evidence="1 2" key="2">
    <citation type="submission" date="2024-03" db="EMBL/GenBank/DDBJ databases">
        <title>The Genome Sequence of Enterococcus sp. DIV2402.</title>
        <authorList>
            <consortium name="The Broad Institute Genomics Platform"/>
            <consortium name="The Broad Institute Microbial Omics Core"/>
            <consortium name="The Broad Institute Genomic Center for Infectious Diseases"/>
            <person name="Earl A."/>
            <person name="Manson A."/>
            <person name="Gilmore M."/>
            <person name="Schwartman J."/>
            <person name="Shea T."/>
            <person name="Abouelleil A."/>
            <person name="Cao P."/>
            <person name="Chapman S."/>
            <person name="Cusick C."/>
            <person name="Young S."/>
            <person name="Neafsey D."/>
            <person name="Nusbaum C."/>
            <person name="Birren B."/>
        </authorList>
    </citation>
    <scope>NUCLEOTIDE SEQUENCE [LARGE SCALE GENOMIC DNA]</scope>
    <source>
        <strain evidence="1 2">DIV2402</strain>
    </source>
</reference>
<protein>
    <recommendedName>
        <fullName evidence="3">FlgN protein</fullName>
    </recommendedName>
</protein>
<sequence length="160" mass="18244">MAIEEQLRQLAESQVSLVALQQRLCQNRSLMNREVTQTFIFELRDYADSLSIVTDFVEGATAKEVGPTEISTVLSEQNQLVHTLVEELAQLIEENGELFGQKEGELRRTWTSLQGVLELNSLMLQDNLGFQRMLNDQLVDLDEVPAVCKQGFFQRLLSKR</sequence>
<evidence type="ECO:0000313" key="1">
    <source>
        <dbReference type="EMBL" id="WYJ75519.1"/>
    </source>
</evidence>
<gene>
    <name evidence="1" type="ORF">DOK78_000094</name>
</gene>
<evidence type="ECO:0008006" key="3">
    <source>
        <dbReference type="Google" id="ProtNLM"/>
    </source>
</evidence>
<keyword evidence="2" id="KW-1185">Reference proteome</keyword>
<organism evidence="1 2">
    <name type="scientific">Candidatus Enterococcus lowellii</name>
    <dbReference type="NCBI Taxonomy" id="2230877"/>
    <lineage>
        <taxon>Bacteria</taxon>
        <taxon>Bacillati</taxon>
        <taxon>Bacillota</taxon>
        <taxon>Bacilli</taxon>
        <taxon>Lactobacillales</taxon>
        <taxon>Enterococcaceae</taxon>
        <taxon>Enterococcus</taxon>
    </lineage>
</organism>
<reference evidence="1 2" key="1">
    <citation type="submission" date="2021-03" db="EMBL/GenBank/DDBJ databases">
        <authorList>
            <person name="Gilmore M.S."/>
            <person name="Schwartzman J."/>
            <person name="Van Tyne D."/>
            <person name="Martin M."/>
            <person name="Earl A.M."/>
            <person name="Manson A.L."/>
            <person name="Straub T."/>
            <person name="Salamzade R."/>
            <person name="Saavedra J."/>
            <person name="Lebreton F."/>
            <person name="Prichula J."/>
            <person name="Schaufler K."/>
            <person name="Gaca A."/>
            <person name="Sgardioli B."/>
            <person name="Wagenaar J."/>
            <person name="Strong T."/>
        </authorList>
    </citation>
    <scope>NUCLEOTIDE SEQUENCE [LARGE SCALE GENOMIC DNA]</scope>
    <source>
        <strain evidence="1 2">DIV2402</strain>
    </source>
</reference>
<dbReference type="Proteomes" id="UP000664701">
    <property type="component" value="Chromosome"/>
</dbReference>
<name>A0ABZ2SMT5_9ENTE</name>
<accession>A0ABZ2SMT5</accession>
<proteinExistence type="predicted"/>